<dbReference type="InterPro" id="IPR050951">
    <property type="entry name" value="Retrovirus_Pol_polyprotein"/>
</dbReference>
<organism evidence="3 4">
    <name type="scientific">Punica granatum</name>
    <name type="common">Pomegranate</name>
    <dbReference type="NCBI Taxonomy" id="22663"/>
    <lineage>
        <taxon>Eukaryota</taxon>
        <taxon>Viridiplantae</taxon>
        <taxon>Streptophyta</taxon>
        <taxon>Embryophyta</taxon>
        <taxon>Tracheophyta</taxon>
        <taxon>Spermatophyta</taxon>
        <taxon>Magnoliopsida</taxon>
        <taxon>eudicotyledons</taxon>
        <taxon>Gunneridae</taxon>
        <taxon>Pentapetalae</taxon>
        <taxon>rosids</taxon>
        <taxon>malvids</taxon>
        <taxon>Myrtales</taxon>
        <taxon>Lythraceae</taxon>
        <taxon>Punica</taxon>
    </lineage>
</organism>
<evidence type="ECO:0000313" key="4">
    <source>
        <dbReference type="Proteomes" id="UP000233551"/>
    </source>
</evidence>
<name>A0A2I0JQL4_PUNGR</name>
<feature type="region of interest" description="Disordered" evidence="1">
    <location>
        <begin position="146"/>
        <end position="166"/>
    </location>
</feature>
<protein>
    <recommendedName>
        <fullName evidence="2">Tf2-1-like SH3-like domain-containing protein</fullName>
    </recommendedName>
</protein>
<keyword evidence="4" id="KW-1185">Reference proteome</keyword>
<dbReference type="Gene3D" id="3.30.420.10">
    <property type="entry name" value="Ribonuclease H-like superfamily/Ribonuclease H"/>
    <property type="match status" value="1"/>
</dbReference>
<dbReference type="STRING" id="22663.A0A2I0JQL4"/>
<gene>
    <name evidence="3" type="ORF">CRG98_021035</name>
</gene>
<comment type="caution">
    <text evidence="3">The sequence shown here is derived from an EMBL/GenBank/DDBJ whole genome shotgun (WGS) entry which is preliminary data.</text>
</comment>
<reference evidence="3 4" key="1">
    <citation type="submission" date="2017-11" db="EMBL/GenBank/DDBJ databases">
        <title>De-novo sequencing of pomegranate (Punica granatum L.) genome.</title>
        <authorList>
            <person name="Akparov Z."/>
            <person name="Amiraslanov A."/>
            <person name="Hajiyeva S."/>
            <person name="Abbasov M."/>
            <person name="Kaur K."/>
            <person name="Hamwieh A."/>
            <person name="Solovyev V."/>
            <person name="Salamov A."/>
            <person name="Braich B."/>
            <person name="Kosarev P."/>
            <person name="Mahmoud A."/>
            <person name="Hajiyev E."/>
            <person name="Babayeva S."/>
            <person name="Izzatullayeva V."/>
            <person name="Mammadov A."/>
            <person name="Mammadov A."/>
            <person name="Sharifova S."/>
            <person name="Ojaghi J."/>
            <person name="Eynullazada K."/>
            <person name="Bayramov B."/>
            <person name="Abdulazimova A."/>
            <person name="Shahmuradov I."/>
        </authorList>
    </citation>
    <scope>NUCLEOTIDE SEQUENCE [LARGE SCALE GENOMIC DNA]</scope>
    <source>
        <strain evidence="4">cv. AG2017</strain>
        <tissue evidence="3">Leaf</tissue>
    </source>
</reference>
<dbReference type="AlphaFoldDB" id="A0A2I0JQL4"/>
<dbReference type="PANTHER" id="PTHR37984">
    <property type="entry name" value="PROTEIN CBG26694"/>
    <property type="match status" value="1"/>
</dbReference>
<dbReference type="GO" id="GO:0003676">
    <property type="term" value="F:nucleic acid binding"/>
    <property type="evidence" value="ECO:0007669"/>
    <property type="project" value="InterPro"/>
</dbReference>
<proteinExistence type="predicted"/>
<dbReference type="Proteomes" id="UP000233551">
    <property type="component" value="Unassembled WGS sequence"/>
</dbReference>
<feature type="domain" description="Tf2-1-like SH3-like" evidence="2">
    <location>
        <begin position="83"/>
        <end position="144"/>
    </location>
</feature>
<evidence type="ECO:0000313" key="3">
    <source>
        <dbReference type="EMBL" id="PKI58572.1"/>
    </source>
</evidence>
<evidence type="ECO:0000259" key="2">
    <source>
        <dbReference type="Pfam" id="PF24626"/>
    </source>
</evidence>
<dbReference type="InterPro" id="IPR036397">
    <property type="entry name" value="RNaseH_sf"/>
</dbReference>
<dbReference type="EMBL" id="PGOL01001357">
    <property type="protein sequence ID" value="PKI58572.1"/>
    <property type="molecule type" value="Genomic_DNA"/>
</dbReference>
<evidence type="ECO:0000256" key="1">
    <source>
        <dbReference type="SAM" id="MobiDB-lite"/>
    </source>
</evidence>
<dbReference type="InterPro" id="IPR012337">
    <property type="entry name" value="RNaseH-like_sf"/>
</dbReference>
<dbReference type="Pfam" id="PF24626">
    <property type="entry name" value="SH3_Tf2-1"/>
    <property type="match status" value="1"/>
</dbReference>
<dbReference type="SUPFAM" id="SSF53098">
    <property type="entry name" value="Ribonuclease H-like"/>
    <property type="match status" value="1"/>
</dbReference>
<feature type="compositionally biased region" description="Low complexity" evidence="1">
    <location>
        <begin position="147"/>
        <end position="158"/>
    </location>
</feature>
<dbReference type="PANTHER" id="PTHR37984:SF5">
    <property type="entry name" value="PROTEIN NYNRIN-LIKE"/>
    <property type="match status" value="1"/>
</dbReference>
<dbReference type="InterPro" id="IPR056924">
    <property type="entry name" value="SH3_Tf2-1"/>
</dbReference>
<sequence length="186" mass="21034">MVNTQLNFNTAYHPQTDGQTEVVNRSLGNLLRGLVGAHVKSWDQKLSPAEFAHNHAVNRSTGFSPFQVAIADRRKMHVEFEVGDFVWVVLTKDRFYISDYHKLAARKIGPVEIVEKINSNAYRLKLPSHIRTADVFNVEHLIPYTGDSSNDNDSRTNSLHPGENDATENLASQYLEKIDYDGPILK</sequence>
<accession>A0A2I0JQL4</accession>